<gene>
    <name evidence="1" type="ORF">NCTC7688_02741</name>
</gene>
<evidence type="ECO:0000313" key="2">
    <source>
        <dbReference type="Proteomes" id="UP000254707"/>
    </source>
</evidence>
<accession>A0A380HPA3</accession>
<protein>
    <submittedName>
        <fullName evidence="1">Uncharacterized protein</fullName>
    </submittedName>
</protein>
<organism evidence="1 2">
    <name type="scientific">Staphylococcus saprophyticus</name>
    <dbReference type="NCBI Taxonomy" id="29385"/>
    <lineage>
        <taxon>Bacteria</taxon>
        <taxon>Bacillati</taxon>
        <taxon>Bacillota</taxon>
        <taxon>Bacilli</taxon>
        <taxon>Bacillales</taxon>
        <taxon>Staphylococcaceae</taxon>
        <taxon>Staphylococcus</taxon>
    </lineage>
</organism>
<sequence>MTKDNEQERYKTLASIANTAGIVALVLTLGSLVLAIIFDWQFLDYIVKFSGVLIVLSLIIDSVLYILEKNIKKIIYNILFIIVLVYIFFG</sequence>
<dbReference type="EMBL" id="UHED01000001">
    <property type="protein sequence ID" value="SUM84893.1"/>
    <property type="molecule type" value="Genomic_DNA"/>
</dbReference>
<dbReference type="Proteomes" id="UP000254707">
    <property type="component" value="Unassembled WGS sequence"/>
</dbReference>
<evidence type="ECO:0000313" key="1">
    <source>
        <dbReference type="EMBL" id="SUM84893.1"/>
    </source>
</evidence>
<proteinExistence type="predicted"/>
<dbReference type="AlphaFoldDB" id="A0A380HPA3"/>
<dbReference type="RefSeq" id="WP_037539154.1">
    <property type="nucleotide sequence ID" value="NZ_CAXOKG010000006.1"/>
</dbReference>
<dbReference type="GeneID" id="66868585"/>
<name>A0A380HPA3_STASA</name>
<reference evidence="1 2" key="1">
    <citation type="submission" date="2018-06" db="EMBL/GenBank/DDBJ databases">
        <authorList>
            <consortium name="Pathogen Informatics"/>
            <person name="Doyle S."/>
        </authorList>
    </citation>
    <scope>NUCLEOTIDE SEQUENCE [LARGE SCALE GENOMIC DNA]</scope>
    <source>
        <strain evidence="1 2">NCTC7688</strain>
    </source>
</reference>